<dbReference type="AlphaFoldDB" id="G5GAV9"/>
<dbReference type="eggNOG" id="COG3041">
    <property type="taxonomic scope" value="Bacteria"/>
</dbReference>
<dbReference type="Pfam" id="PF15738">
    <property type="entry name" value="YafQ_toxin"/>
    <property type="match status" value="1"/>
</dbReference>
<keyword evidence="3" id="KW-1185">Reference proteome</keyword>
<reference evidence="2 3" key="1">
    <citation type="submission" date="2011-08" db="EMBL/GenBank/DDBJ databases">
        <title>The Genome Sequence of Prevotella sp. oral taxon 302 str. F0323.</title>
        <authorList>
            <consortium name="The Broad Institute Genome Sequencing Platform"/>
            <person name="Earl A."/>
            <person name="Ward D."/>
            <person name="Feldgarden M."/>
            <person name="Gevers D."/>
            <person name="Izard J."/>
            <person name="Blanton J.M."/>
            <person name="Baranova O.V."/>
            <person name="Tanner A.C."/>
            <person name="Dewhirst F.E."/>
            <person name="Young S.K."/>
            <person name="Zeng Q."/>
            <person name="Gargeya S."/>
            <person name="Fitzgerald M."/>
            <person name="Haas B."/>
            <person name="Abouelleil A."/>
            <person name="Alvarado L."/>
            <person name="Arachchi H.M."/>
            <person name="Berlin A."/>
            <person name="Brown A."/>
            <person name="Chapman S.B."/>
            <person name="Chen Z."/>
            <person name="Dunbar C."/>
            <person name="Freedman E."/>
            <person name="Gearin G."/>
            <person name="Gellesch M."/>
            <person name="Goldberg J."/>
            <person name="Griggs A."/>
            <person name="Gujja S."/>
            <person name="Heiman D."/>
            <person name="Howarth C."/>
            <person name="Larson L."/>
            <person name="Lui A."/>
            <person name="MacDonald P.J.P."/>
            <person name="Montmayeur A."/>
            <person name="Murphy C."/>
            <person name="Neiman D."/>
            <person name="Pearson M."/>
            <person name="Priest M."/>
            <person name="Roberts A."/>
            <person name="Saif S."/>
            <person name="Shea T."/>
            <person name="Shenoy N."/>
            <person name="Sisk P."/>
            <person name="Stolte C."/>
            <person name="Sykes S."/>
            <person name="Wortman J."/>
            <person name="Nusbaum C."/>
            <person name="Birren B."/>
        </authorList>
    </citation>
    <scope>NUCLEOTIDE SEQUENCE [LARGE SCALE GENOMIC DNA]</scope>
    <source>
        <strain evidence="2 3">F0323</strain>
    </source>
</reference>
<keyword evidence="1" id="KW-1133">Transmembrane helix</keyword>
<dbReference type="InterPro" id="IPR035093">
    <property type="entry name" value="RelE/ParE_toxin_dom_sf"/>
</dbReference>
<evidence type="ECO:0000313" key="3">
    <source>
        <dbReference type="Proteomes" id="UP000015993"/>
    </source>
</evidence>
<sequence>MPHKNRPHSLLGEYKGCMECHVENDFLLILIDENKGIIKLLRLGLSSHYLAVYIDAFFISTLGFEIYNRNNIQ</sequence>
<feature type="transmembrane region" description="Helical" evidence="1">
    <location>
        <begin position="49"/>
        <end position="67"/>
    </location>
</feature>
<dbReference type="SUPFAM" id="SSF143011">
    <property type="entry name" value="RelE-like"/>
    <property type="match status" value="1"/>
</dbReference>
<organism evidence="2 3">
    <name type="scientific">Alloprevotella rava F0323</name>
    <dbReference type="NCBI Taxonomy" id="679199"/>
    <lineage>
        <taxon>Bacteria</taxon>
        <taxon>Pseudomonadati</taxon>
        <taxon>Bacteroidota</taxon>
        <taxon>Bacteroidia</taxon>
        <taxon>Bacteroidales</taxon>
        <taxon>Prevotellaceae</taxon>
        <taxon>Alloprevotella</taxon>
    </lineage>
</organism>
<protein>
    <submittedName>
        <fullName evidence="2">Uncharacterized protein</fullName>
    </submittedName>
</protein>
<evidence type="ECO:0000313" key="2">
    <source>
        <dbReference type="EMBL" id="EHG23427.1"/>
    </source>
</evidence>
<dbReference type="Gene3D" id="3.30.2310.20">
    <property type="entry name" value="RelE-like"/>
    <property type="match status" value="1"/>
</dbReference>
<name>G5GAV9_9BACT</name>
<gene>
    <name evidence="2" type="ORF">HMPREF9332_00710</name>
</gene>
<dbReference type="RefSeq" id="WP_009347130.1">
    <property type="nucleotide sequence ID" value="NZ_JH376828.1"/>
</dbReference>
<dbReference type="EMBL" id="ACZK01000013">
    <property type="protein sequence ID" value="EHG23427.1"/>
    <property type="molecule type" value="Genomic_DNA"/>
</dbReference>
<proteinExistence type="predicted"/>
<evidence type="ECO:0000256" key="1">
    <source>
        <dbReference type="SAM" id="Phobius"/>
    </source>
</evidence>
<keyword evidence="1" id="KW-0472">Membrane</keyword>
<accession>G5GAV9</accession>
<dbReference type="InterPro" id="IPR004386">
    <property type="entry name" value="Toxin_YafQ-like"/>
</dbReference>
<dbReference type="OrthoDB" id="7030467at2"/>
<keyword evidence="1" id="KW-0812">Transmembrane</keyword>
<comment type="caution">
    <text evidence="2">The sequence shown here is derived from an EMBL/GenBank/DDBJ whole genome shotgun (WGS) entry which is preliminary data.</text>
</comment>
<dbReference type="HOGENOM" id="CLU_2696347_0_0_10"/>
<dbReference type="Proteomes" id="UP000015993">
    <property type="component" value="Unassembled WGS sequence"/>
</dbReference>